<feature type="compositionally biased region" description="Low complexity" evidence="1">
    <location>
        <begin position="228"/>
        <end position="240"/>
    </location>
</feature>
<feature type="compositionally biased region" description="Polar residues" evidence="1">
    <location>
        <begin position="165"/>
        <end position="186"/>
    </location>
</feature>
<reference evidence="2 3" key="1">
    <citation type="submission" date="2020-08" db="EMBL/GenBank/DDBJ databases">
        <title>Sequencing the genomes of 1000 actinobacteria strains.</title>
        <authorList>
            <person name="Klenk H.-P."/>
        </authorList>
    </citation>
    <scope>NUCLEOTIDE SEQUENCE [LARGE SCALE GENOMIC DNA]</scope>
    <source>
        <strain evidence="2 3">DSM 45518</strain>
    </source>
</reference>
<gene>
    <name evidence="2" type="ORF">BKA14_003161</name>
</gene>
<keyword evidence="3" id="KW-1185">Reference proteome</keyword>
<feature type="compositionally biased region" description="Polar residues" evidence="1">
    <location>
        <begin position="267"/>
        <end position="281"/>
    </location>
</feature>
<feature type="region of interest" description="Disordered" evidence="1">
    <location>
        <begin position="1"/>
        <end position="306"/>
    </location>
</feature>
<feature type="compositionally biased region" description="Polar residues" evidence="1">
    <location>
        <begin position="246"/>
        <end position="256"/>
    </location>
</feature>
<protein>
    <submittedName>
        <fullName evidence="2">Uncharacterized protein</fullName>
    </submittedName>
</protein>
<dbReference type="EMBL" id="JACHMF010000001">
    <property type="protein sequence ID" value="MBB4693013.1"/>
    <property type="molecule type" value="Genomic_DNA"/>
</dbReference>
<comment type="caution">
    <text evidence="2">The sequence shown here is derived from an EMBL/GenBank/DDBJ whole genome shotgun (WGS) entry which is preliminary data.</text>
</comment>
<proteinExistence type="predicted"/>
<feature type="compositionally biased region" description="Polar residues" evidence="1">
    <location>
        <begin position="216"/>
        <end position="227"/>
    </location>
</feature>
<organism evidence="2 3">
    <name type="scientific">Paractinoplanes abujensis</name>
    <dbReference type="NCBI Taxonomy" id="882441"/>
    <lineage>
        <taxon>Bacteria</taxon>
        <taxon>Bacillati</taxon>
        <taxon>Actinomycetota</taxon>
        <taxon>Actinomycetes</taxon>
        <taxon>Micromonosporales</taxon>
        <taxon>Micromonosporaceae</taxon>
        <taxon>Paractinoplanes</taxon>
    </lineage>
</organism>
<evidence type="ECO:0000313" key="2">
    <source>
        <dbReference type="EMBL" id="MBB4693013.1"/>
    </source>
</evidence>
<dbReference type="AlphaFoldDB" id="A0A7W7CQX0"/>
<feature type="compositionally biased region" description="Polar residues" evidence="1">
    <location>
        <begin position="27"/>
        <end position="38"/>
    </location>
</feature>
<accession>A0A7W7CQX0</accession>
<evidence type="ECO:0000313" key="3">
    <source>
        <dbReference type="Proteomes" id="UP000542742"/>
    </source>
</evidence>
<name>A0A7W7CQX0_9ACTN</name>
<dbReference type="Proteomes" id="UP000542742">
    <property type="component" value="Unassembled WGS sequence"/>
</dbReference>
<feature type="compositionally biased region" description="Basic residues" evidence="1">
    <location>
        <begin position="140"/>
        <end position="151"/>
    </location>
</feature>
<feature type="compositionally biased region" description="Polar residues" evidence="1">
    <location>
        <begin position="79"/>
        <end position="91"/>
    </location>
</feature>
<evidence type="ECO:0000256" key="1">
    <source>
        <dbReference type="SAM" id="MobiDB-lite"/>
    </source>
</evidence>
<sequence>MRSLATRRASTPSKQHSTHRPSRPPHDTTQQTPPNAQARSVAARTRNKRHPTRRPDQSPHARATNATQRAGPISHRTHAQQTPPNAQTRSVTARARNKRHRTRRPDQSPRACTPTDVLHQVPALSMRTASAAQCASPATRRTHARNKRRSLRNSTARRAPRPGEQQPTRSFGRSPGASTQRTRANAQTQPPPHPTVQQTPLTAQPANRRAPPPGEQQPTRSPSRSPGASTQQTAANAQTQPLPHPTAQQTPLTAQPANRRAPPPGEQQPTRSPSRSPQAGTNPADRGEAAGPRPRAQVFRRRLAWC</sequence>